<dbReference type="GO" id="GO:0004497">
    <property type="term" value="F:monooxygenase activity"/>
    <property type="evidence" value="ECO:0007669"/>
    <property type="project" value="UniProtKB-KW"/>
</dbReference>
<evidence type="ECO:0000256" key="11">
    <source>
        <dbReference type="ARBA" id="ARBA00023136"/>
    </source>
</evidence>
<dbReference type="PANTHER" id="PTHR47953">
    <property type="entry name" value="OS08G0105600 PROTEIN"/>
    <property type="match status" value="1"/>
</dbReference>
<evidence type="ECO:0000256" key="12">
    <source>
        <dbReference type="PIRSR" id="PIRSR602401-1"/>
    </source>
</evidence>
<comment type="caution">
    <text evidence="14">The sequence shown here is derived from an EMBL/GenBank/DDBJ whole genome shotgun (WGS) entry which is preliminary data.</text>
</comment>
<comment type="cofactor">
    <cofactor evidence="12">
        <name>heme</name>
        <dbReference type="ChEBI" id="CHEBI:30413"/>
    </cofactor>
</comment>
<protein>
    <submittedName>
        <fullName evidence="14">Cytochrome P450 71B35</fullName>
    </submittedName>
</protein>
<comment type="similarity">
    <text evidence="2">Belongs to the cytochrome P450 family.</text>
</comment>
<evidence type="ECO:0000256" key="8">
    <source>
        <dbReference type="ARBA" id="ARBA00023002"/>
    </source>
</evidence>
<evidence type="ECO:0000256" key="5">
    <source>
        <dbReference type="ARBA" id="ARBA00022723"/>
    </source>
</evidence>
<evidence type="ECO:0000259" key="13">
    <source>
        <dbReference type="Pfam" id="PF13966"/>
    </source>
</evidence>
<keyword evidence="7" id="KW-1133">Transmembrane helix</keyword>
<dbReference type="AlphaFoldDB" id="A0A9N7RSV2"/>
<dbReference type="GO" id="GO:0020037">
    <property type="term" value="F:heme binding"/>
    <property type="evidence" value="ECO:0007669"/>
    <property type="project" value="InterPro"/>
</dbReference>
<dbReference type="SUPFAM" id="SSF48264">
    <property type="entry name" value="Cytochrome P450"/>
    <property type="match status" value="1"/>
</dbReference>
<feature type="binding site" description="axial binding residue" evidence="12">
    <location>
        <position position="698"/>
    </location>
    <ligand>
        <name>heme</name>
        <dbReference type="ChEBI" id="CHEBI:30413"/>
    </ligand>
    <ligandPart>
        <name>Fe</name>
        <dbReference type="ChEBI" id="CHEBI:18248"/>
    </ligandPart>
</feature>
<dbReference type="InterPro" id="IPR002401">
    <property type="entry name" value="Cyt_P450_E_grp-I"/>
</dbReference>
<evidence type="ECO:0000256" key="1">
    <source>
        <dbReference type="ARBA" id="ARBA00004606"/>
    </source>
</evidence>
<dbReference type="GO" id="GO:0016705">
    <property type="term" value="F:oxidoreductase activity, acting on paired donors, with incorporation or reduction of molecular oxygen"/>
    <property type="evidence" value="ECO:0007669"/>
    <property type="project" value="InterPro"/>
</dbReference>
<sequence>MPTQRIPEEELRAPVAAFVTASGDWWWAKFEGLLPANTLLLIAAVLPPPPSSRPDRLIWGYTSNGVFSTRSAYDALTRRDTDQRRLLWRAIWRAPVAQRVRHFLWLASRERLLTNMERVRRHLSEVAACGFCGQPESMTHVLRDCVSARKLWLELVPISCRPDFFSKDMCQWLWSNVVEHATVGVANWDITFSIACWRIWAWRNMAIFSNKAFPLEVQIRDVKSKVDAQRRILESATNLGARDIWLAMDIAAQLVPSDMKNLLLISTFILFLIKVVLPLSKSTKNPGSNEKLPPGPPGLPLIGHLHHLVGRGLPHRALRHLSLEYGPVMYVRMGEMPMAAISSRDATREALRDRDLALGDRPSTMGSDIFFANDIFFCPYGDYWRQMRKICTAELLSAKNVKSFEHVRLDEGYRLVSSLMRKEQEEEEAVDLTHKIFEFTSTFTYRVVFGGVGVRDWAALVAMIRKAVTMAAGFELADLFPSIKLLHALSWNSFMLVRMRRKVDEMLDEMLKEHRRKGRSGEFGGEDIVDVLLRMQKDGGLNFPIMDDNIKGVIFDMFAAGTETSSIVADWAMVELMRNPDVMAKAQAEIRSAFNGKKMIEESDLQALKYLKLVIKETFRLHPQAPFVVRASREECEIGGYSIPAKTKILVNTWSIGRDPKCWAEPEIFRPERFANSSIDFLGNDYEYIPFGSGRRICPGINFGLANVELPLALLLYHFDWRLPKGTGPQDMEMMETQGVIAPRKQHLFVVPVPAIVSAFD</sequence>
<evidence type="ECO:0000256" key="6">
    <source>
        <dbReference type="ARBA" id="ARBA00022968"/>
    </source>
</evidence>
<comment type="subcellular location">
    <subcellularLocation>
        <location evidence="1">Membrane</location>
        <topology evidence="1">Single-pass type II membrane protein</topology>
    </subcellularLocation>
</comment>
<evidence type="ECO:0000256" key="9">
    <source>
        <dbReference type="ARBA" id="ARBA00023004"/>
    </source>
</evidence>
<dbReference type="Pfam" id="PF00067">
    <property type="entry name" value="p450"/>
    <property type="match status" value="1"/>
</dbReference>
<keyword evidence="8" id="KW-0560">Oxidoreductase</keyword>
<dbReference type="FunFam" id="1.10.630.10:FF:000043">
    <property type="entry name" value="Cytochrome P450 99A2"/>
    <property type="match status" value="1"/>
</dbReference>
<dbReference type="InterPro" id="IPR052306">
    <property type="entry name" value="CYP450_71D"/>
</dbReference>
<dbReference type="Gene3D" id="1.10.630.10">
    <property type="entry name" value="Cytochrome P450"/>
    <property type="match status" value="1"/>
</dbReference>
<accession>A0A9N7RSV2</accession>
<evidence type="ECO:0000256" key="4">
    <source>
        <dbReference type="ARBA" id="ARBA00022692"/>
    </source>
</evidence>
<reference evidence="14" key="1">
    <citation type="submission" date="2019-12" db="EMBL/GenBank/DDBJ databases">
        <authorList>
            <person name="Scholes J."/>
        </authorList>
    </citation>
    <scope>NUCLEOTIDE SEQUENCE</scope>
</reference>
<evidence type="ECO:0000313" key="14">
    <source>
        <dbReference type="EMBL" id="CAA0843287.1"/>
    </source>
</evidence>
<evidence type="ECO:0000313" key="15">
    <source>
        <dbReference type="Proteomes" id="UP001153555"/>
    </source>
</evidence>
<dbReference type="OrthoDB" id="2789670at2759"/>
<keyword evidence="15" id="KW-1185">Reference proteome</keyword>
<dbReference type="PRINTS" id="PR00385">
    <property type="entry name" value="P450"/>
</dbReference>
<dbReference type="InterPro" id="IPR026960">
    <property type="entry name" value="RVT-Znf"/>
</dbReference>
<keyword evidence="3 12" id="KW-0349">Heme</keyword>
<dbReference type="GO" id="GO:0005506">
    <property type="term" value="F:iron ion binding"/>
    <property type="evidence" value="ECO:0007669"/>
    <property type="project" value="InterPro"/>
</dbReference>
<keyword evidence="4" id="KW-0812">Transmembrane</keyword>
<proteinExistence type="inferred from homology"/>
<gene>
    <name evidence="14" type="ORF">SHERM_09063</name>
</gene>
<dbReference type="InterPro" id="IPR017972">
    <property type="entry name" value="Cyt_P450_CS"/>
</dbReference>
<dbReference type="Pfam" id="PF13966">
    <property type="entry name" value="zf-RVT"/>
    <property type="match status" value="1"/>
</dbReference>
<dbReference type="EMBL" id="CACSLK010035018">
    <property type="protein sequence ID" value="CAA0843287.1"/>
    <property type="molecule type" value="Genomic_DNA"/>
</dbReference>
<keyword evidence="9 12" id="KW-0408">Iron</keyword>
<evidence type="ECO:0000256" key="3">
    <source>
        <dbReference type="ARBA" id="ARBA00022617"/>
    </source>
</evidence>
<dbReference type="InterPro" id="IPR036396">
    <property type="entry name" value="Cyt_P450_sf"/>
</dbReference>
<dbReference type="InterPro" id="IPR001128">
    <property type="entry name" value="Cyt_P450"/>
</dbReference>
<keyword evidence="11" id="KW-0472">Membrane</keyword>
<dbReference type="GO" id="GO:0016020">
    <property type="term" value="C:membrane"/>
    <property type="evidence" value="ECO:0007669"/>
    <property type="project" value="UniProtKB-SubCell"/>
</dbReference>
<feature type="domain" description="Reverse transcriptase zinc-binding" evidence="13">
    <location>
        <begin position="67"/>
        <end position="152"/>
    </location>
</feature>
<keyword evidence="5 12" id="KW-0479">Metal-binding</keyword>
<dbReference type="CDD" id="cd11072">
    <property type="entry name" value="CYP71-like"/>
    <property type="match status" value="1"/>
</dbReference>
<dbReference type="PROSITE" id="PS00086">
    <property type="entry name" value="CYTOCHROME_P450"/>
    <property type="match status" value="1"/>
</dbReference>
<keyword evidence="6" id="KW-0735">Signal-anchor</keyword>
<evidence type="ECO:0000256" key="2">
    <source>
        <dbReference type="ARBA" id="ARBA00010617"/>
    </source>
</evidence>
<keyword evidence="10" id="KW-0503">Monooxygenase</keyword>
<dbReference type="Proteomes" id="UP001153555">
    <property type="component" value="Unassembled WGS sequence"/>
</dbReference>
<evidence type="ECO:0000256" key="10">
    <source>
        <dbReference type="ARBA" id="ARBA00023033"/>
    </source>
</evidence>
<evidence type="ECO:0000256" key="7">
    <source>
        <dbReference type="ARBA" id="ARBA00022989"/>
    </source>
</evidence>
<dbReference type="PANTHER" id="PTHR47953:SF16">
    <property type="entry name" value="CYTOCHROME P450 71D8"/>
    <property type="match status" value="1"/>
</dbReference>
<dbReference type="PRINTS" id="PR00463">
    <property type="entry name" value="EP450I"/>
</dbReference>
<name>A0A9N7RSV2_STRHE</name>
<organism evidence="14 15">
    <name type="scientific">Striga hermonthica</name>
    <name type="common">Purple witchweed</name>
    <name type="synonym">Buchnera hermonthica</name>
    <dbReference type="NCBI Taxonomy" id="68872"/>
    <lineage>
        <taxon>Eukaryota</taxon>
        <taxon>Viridiplantae</taxon>
        <taxon>Streptophyta</taxon>
        <taxon>Embryophyta</taxon>
        <taxon>Tracheophyta</taxon>
        <taxon>Spermatophyta</taxon>
        <taxon>Magnoliopsida</taxon>
        <taxon>eudicotyledons</taxon>
        <taxon>Gunneridae</taxon>
        <taxon>Pentapetalae</taxon>
        <taxon>asterids</taxon>
        <taxon>lamiids</taxon>
        <taxon>Lamiales</taxon>
        <taxon>Orobanchaceae</taxon>
        <taxon>Buchnereae</taxon>
        <taxon>Striga</taxon>
    </lineage>
</organism>